<gene>
    <name evidence="1" type="ORF">Pla133_25590</name>
</gene>
<name>A0A518BKH7_9BACT</name>
<evidence type="ECO:0008006" key="3">
    <source>
        <dbReference type="Google" id="ProtNLM"/>
    </source>
</evidence>
<accession>A0A518BKH7</accession>
<dbReference type="Proteomes" id="UP000316921">
    <property type="component" value="Chromosome"/>
</dbReference>
<dbReference type="EMBL" id="CP036287">
    <property type="protein sequence ID" value="QDU67476.1"/>
    <property type="molecule type" value="Genomic_DNA"/>
</dbReference>
<dbReference type="RefSeq" id="WP_145065694.1">
    <property type="nucleotide sequence ID" value="NZ_CP036287.1"/>
</dbReference>
<sequence length="258" mass="26848" precursor="true">MVTVEDPTLAPSRLLRAGVVLSTAALVWTTLRHGSALNGLLFMGLGAPEEVARKADFVLASLAGLSALSALLGRHPWTTAIATCAAFLVAAGATASVGGQAFAKLAPIAAATKWLAPLALPALAAGRPVVARRILACACALTFATHGLEALGHHPAFVDLLLGSSRRWLDLAPRESTARAVLSGIGTMDLAIAAGLLLGRWRWLAAWAALWGTLTALSRTVALGPEFLFETLLRSLNGLAPLALWYLLRPVLSDGNRS</sequence>
<dbReference type="AlphaFoldDB" id="A0A518BKH7"/>
<evidence type="ECO:0000313" key="2">
    <source>
        <dbReference type="Proteomes" id="UP000316921"/>
    </source>
</evidence>
<keyword evidence="2" id="KW-1185">Reference proteome</keyword>
<evidence type="ECO:0000313" key="1">
    <source>
        <dbReference type="EMBL" id="QDU67476.1"/>
    </source>
</evidence>
<protein>
    <recommendedName>
        <fullName evidence="3">DoxX</fullName>
    </recommendedName>
</protein>
<reference evidence="1 2" key="1">
    <citation type="submission" date="2019-02" db="EMBL/GenBank/DDBJ databases">
        <title>Deep-cultivation of Planctomycetes and their phenomic and genomic characterization uncovers novel biology.</title>
        <authorList>
            <person name="Wiegand S."/>
            <person name="Jogler M."/>
            <person name="Boedeker C."/>
            <person name="Pinto D."/>
            <person name="Vollmers J."/>
            <person name="Rivas-Marin E."/>
            <person name="Kohn T."/>
            <person name="Peeters S.H."/>
            <person name="Heuer A."/>
            <person name="Rast P."/>
            <person name="Oberbeckmann S."/>
            <person name="Bunk B."/>
            <person name="Jeske O."/>
            <person name="Meyerdierks A."/>
            <person name="Storesund J.E."/>
            <person name="Kallscheuer N."/>
            <person name="Luecker S."/>
            <person name="Lage O.M."/>
            <person name="Pohl T."/>
            <person name="Merkel B.J."/>
            <person name="Hornburger P."/>
            <person name="Mueller R.-W."/>
            <person name="Bruemmer F."/>
            <person name="Labrenz M."/>
            <person name="Spormann A.M."/>
            <person name="Op den Camp H."/>
            <person name="Overmann J."/>
            <person name="Amann R."/>
            <person name="Jetten M.S.M."/>
            <person name="Mascher T."/>
            <person name="Medema M.H."/>
            <person name="Devos D.P."/>
            <person name="Kaster A.-K."/>
            <person name="Ovreas L."/>
            <person name="Rohde M."/>
            <person name="Galperin M.Y."/>
            <person name="Jogler C."/>
        </authorList>
    </citation>
    <scope>NUCLEOTIDE SEQUENCE [LARGE SCALE GENOMIC DNA]</scope>
    <source>
        <strain evidence="1 2">Pla133</strain>
    </source>
</reference>
<proteinExistence type="predicted"/>
<organism evidence="1 2">
    <name type="scientific">Engelhardtia mirabilis</name>
    <dbReference type="NCBI Taxonomy" id="2528011"/>
    <lineage>
        <taxon>Bacteria</taxon>
        <taxon>Pseudomonadati</taxon>
        <taxon>Planctomycetota</taxon>
        <taxon>Planctomycetia</taxon>
        <taxon>Planctomycetia incertae sedis</taxon>
        <taxon>Engelhardtia</taxon>
    </lineage>
</organism>
<dbReference type="KEGG" id="pbap:Pla133_25590"/>